<reference evidence="2 3" key="1">
    <citation type="submission" date="2020-08" db="EMBL/GenBank/DDBJ databases">
        <title>Genome public.</title>
        <authorList>
            <person name="Liu C."/>
            <person name="Sun Q."/>
        </authorList>
    </citation>
    <scope>NUCLEOTIDE SEQUENCE [LARGE SCALE GENOMIC DNA]</scope>
    <source>
        <strain evidence="2 3">BX1</strain>
    </source>
</reference>
<name>A0ABR7NFU6_9FIRM</name>
<feature type="region of interest" description="Disordered" evidence="1">
    <location>
        <begin position="1"/>
        <end position="31"/>
    </location>
</feature>
<dbReference type="EMBL" id="JACRTB010000003">
    <property type="protein sequence ID" value="MBC8575287.1"/>
    <property type="molecule type" value="Genomic_DNA"/>
</dbReference>
<evidence type="ECO:0000313" key="2">
    <source>
        <dbReference type="EMBL" id="MBC8575287.1"/>
    </source>
</evidence>
<accession>A0ABR7NFU6</accession>
<evidence type="ECO:0000313" key="3">
    <source>
        <dbReference type="Proteomes" id="UP000658131"/>
    </source>
</evidence>
<organism evidence="2 3">
    <name type="scientific">Yanshouia hominis</name>
    <dbReference type="NCBI Taxonomy" id="2763673"/>
    <lineage>
        <taxon>Bacteria</taxon>
        <taxon>Bacillati</taxon>
        <taxon>Bacillota</taxon>
        <taxon>Clostridia</taxon>
        <taxon>Eubacteriales</taxon>
        <taxon>Oscillospiraceae</taxon>
        <taxon>Yanshouia</taxon>
    </lineage>
</organism>
<gene>
    <name evidence="2" type="ORF">H8717_02520</name>
</gene>
<sequence>MDTLTQRTTGLFGMQRPKREPIAPPMRRSSPSCRIAQEAEQYRALTGKLWYSSLGCSD</sequence>
<dbReference type="RefSeq" id="WP_262398931.1">
    <property type="nucleotide sequence ID" value="NZ_JACRTB010000003.1"/>
</dbReference>
<evidence type="ECO:0000256" key="1">
    <source>
        <dbReference type="SAM" id="MobiDB-lite"/>
    </source>
</evidence>
<protein>
    <submittedName>
        <fullName evidence="2">Uncharacterized protein</fullName>
    </submittedName>
</protein>
<proteinExistence type="predicted"/>
<keyword evidence="3" id="KW-1185">Reference proteome</keyword>
<comment type="caution">
    <text evidence="2">The sequence shown here is derived from an EMBL/GenBank/DDBJ whole genome shotgun (WGS) entry which is preliminary data.</text>
</comment>
<dbReference type="Proteomes" id="UP000658131">
    <property type="component" value="Unassembled WGS sequence"/>
</dbReference>